<dbReference type="EMBL" id="JAQQWM010000009">
    <property type="protein sequence ID" value="KAK8047861.1"/>
    <property type="molecule type" value="Genomic_DNA"/>
</dbReference>
<accession>A0ABR1TMF9</accession>
<organism evidence="1 2">
    <name type="scientific">Apiospora saccharicola</name>
    <dbReference type="NCBI Taxonomy" id="335842"/>
    <lineage>
        <taxon>Eukaryota</taxon>
        <taxon>Fungi</taxon>
        <taxon>Dikarya</taxon>
        <taxon>Ascomycota</taxon>
        <taxon>Pezizomycotina</taxon>
        <taxon>Sordariomycetes</taxon>
        <taxon>Xylariomycetidae</taxon>
        <taxon>Amphisphaeriales</taxon>
        <taxon>Apiosporaceae</taxon>
        <taxon>Apiospora</taxon>
    </lineage>
</organism>
<evidence type="ECO:0000313" key="2">
    <source>
        <dbReference type="Proteomes" id="UP001446871"/>
    </source>
</evidence>
<proteinExistence type="predicted"/>
<keyword evidence="2" id="KW-1185">Reference proteome</keyword>
<dbReference type="Proteomes" id="UP001446871">
    <property type="component" value="Unassembled WGS sequence"/>
</dbReference>
<name>A0ABR1TMF9_9PEZI</name>
<evidence type="ECO:0000313" key="1">
    <source>
        <dbReference type="EMBL" id="KAK8047861.1"/>
    </source>
</evidence>
<comment type="caution">
    <text evidence="1">The sequence shown here is derived from an EMBL/GenBank/DDBJ whole genome shotgun (WGS) entry which is preliminary data.</text>
</comment>
<gene>
    <name evidence="1" type="ORF">PG996_015925</name>
</gene>
<sequence>MAQVVKQQVQLMDFPVEILETILEYTGLVTPHGIVYWSSRRGFYIQADPSSRRNFAKPTPVFLVNRDFRDMATRIFFRNNAIVLKQMSHTSLAMETPIRFLHSIVPPQALQFITTLTMKVKMVSHEWSQAAGVIAPRLTSLRTLTIVGQFNQNNNVYDFGAEITLDHLRTLVEQHLWPINQLSACVRQVAVHFHSGAGMILPGMWVGRIPGNEPTYFIEHKDTPENKSFRSSLVNGTDCLFRSHQCGDFIEGTVRFPLVEALINGRF</sequence>
<protein>
    <recommendedName>
        <fullName evidence="3">F-box domain-containing protein</fullName>
    </recommendedName>
</protein>
<reference evidence="1 2" key="1">
    <citation type="submission" date="2023-01" db="EMBL/GenBank/DDBJ databases">
        <title>Analysis of 21 Apiospora genomes using comparative genomics revels a genus with tremendous synthesis potential of carbohydrate active enzymes and secondary metabolites.</title>
        <authorList>
            <person name="Sorensen T."/>
        </authorList>
    </citation>
    <scope>NUCLEOTIDE SEQUENCE [LARGE SCALE GENOMIC DNA]</scope>
    <source>
        <strain evidence="1 2">CBS 83171</strain>
    </source>
</reference>
<evidence type="ECO:0008006" key="3">
    <source>
        <dbReference type="Google" id="ProtNLM"/>
    </source>
</evidence>